<keyword evidence="3 7" id="KW-0812">Transmembrane</keyword>
<evidence type="ECO:0000256" key="7">
    <source>
        <dbReference type="SAM" id="Phobius"/>
    </source>
</evidence>
<dbReference type="RefSeq" id="WP_270150032.1">
    <property type="nucleotide sequence ID" value="NZ_CP115450.1"/>
</dbReference>
<feature type="transmembrane region" description="Helical" evidence="7">
    <location>
        <begin position="88"/>
        <end position="107"/>
    </location>
</feature>
<dbReference type="PANTHER" id="PTHR23513:SF6">
    <property type="entry name" value="MAJOR FACILITATOR SUPERFAMILY ASSOCIATED DOMAIN-CONTAINING PROTEIN"/>
    <property type="match status" value="1"/>
</dbReference>
<dbReference type="InterPro" id="IPR011701">
    <property type="entry name" value="MFS"/>
</dbReference>
<dbReference type="Proteomes" id="UP001212821">
    <property type="component" value="Chromosome"/>
</dbReference>
<dbReference type="SUPFAM" id="SSF103473">
    <property type="entry name" value="MFS general substrate transporter"/>
    <property type="match status" value="1"/>
</dbReference>
<feature type="region of interest" description="Disordered" evidence="6">
    <location>
        <begin position="416"/>
        <end position="455"/>
    </location>
</feature>
<keyword evidence="5 7" id="KW-0472">Membrane</keyword>
<organism evidence="8 9">
    <name type="scientific">Kitasatospora cathayae</name>
    <dbReference type="NCBI Taxonomy" id="3004092"/>
    <lineage>
        <taxon>Bacteria</taxon>
        <taxon>Bacillati</taxon>
        <taxon>Actinomycetota</taxon>
        <taxon>Actinomycetes</taxon>
        <taxon>Kitasatosporales</taxon>
        <taxon>Streptomycetaceae</taxon>
        <taxon>Kitasatospora</taxon>
    </lineage>
</organism>
<sequence length="455" mass="46607">MNEKPRPRQARLFGHRDFRLLLTGAAAAQTGSQVTLVALPLVAVVVLDATPFEVGLLTAAETAAFLLVGLPAGAWLDRMRKLPVLIRADVVRCVAVGSIPPAAALGVLTMPQLYLVALVTGVATVFFDVAHQSFLPAVLPREQLVGGNGALETVRSSAQIAGPGLGGGLVQLLGAPVAIVADACGYLASALLLTRIRVEEARPEPEPGRSLRAEVTEGVRFVLGHPLLRAIATATAMANLFGAVLAAVQTVFWVRVLDLSPGAIGALLSASAVGGLAGALCAGRLSRWVGQARLIWLATVVTAPFAVLWPLSSGAAGVLPFGLASGVVLFGAVAYNVAQVSFRQSVCPPELLGRMNATMRFLVWGTMPIGALGGGAVADWAGPRAALWVCAAGFLVVPVPLLLSPLRGMRELPAAPAEPGAVDATDTTNGGPAADIRPTPDTPDAEHSAASPTAP</sequence>
<evidence type="ECO:0000256" key="3">
    <source>
        <dbReference type="ARBA" id="ARBA00022692"/>
    </source>
</evidence>
<feature type="transmembrane region" description="Helical" evidence="7">
    <location>
        <begin position="384"/>
        <end position="403"/>
    </location>
</feature>
<name>A0ABY7QDX4_9ACTN</name>
<keyword evidence="4 7" id="KW-1133">Transmembrane helix</keyword>
<dbReference type="InterPro" id="IPR036259">
    <property type="entry name" value="MFS_trans_sf"/>
</dbReference>
<keyword evidence="2" id="KW-1003">Cell membrane</keyword>
<dbReference type="Pfam" id="PF07690">
    <property type="entry name" value="MFS_1"/>
    <property type="match status" value="1"/>
</dbReference>
<feature type="transmembrane region" description="Helical" evidence="7">
    <location>
        <begin position="318"/>
        <end position="338"/>
    </location>
</feature>
<dbReference type="CDD" id="cd06173">
    <property type="entry name" value="MFS_MefA_like"/>
    <property type="match status" value="1"/>
</dbReference>
<gene>
    <name evidence="8" type="ORF">O1G21_37150</name>
</gene>
<dbReference type="Gene3D" id="1.20.1250.20">
    <property type="entry name" value="MFS general substrate transporter like domains"/>
    <property type="match status" value="1"/>
</dbReference>
<feature type="transmembrane region" description="Helical" evidence="7">
    <location>
        <begin position="230"/>
        <end position="256"/>
    </location>
</feature>
<evidence type="ECO:0000256" key="1">
    <source>
        <dbReference type="ARBA" id="ARBA00004651"/>
    </source>
</evidence>
<protein>
    <submittedName>
        <fullName evidence="8">MFS transporter</fullName>
    </submittedName>
</protein>
<evidence type="ECO:0000256" key="2">
    <source>
        <dbReference type="ARBA" id="ARBA00022475"/>
    </source>
</evidence>
<feature type="transmembrane region" description="Helical" evidence="7">
    <location>
        <begin position="359"/>
        <end position="378"/>
    </location>
</feature>
<feature type="transmembrane region" description="Helical" evidence="7">
    <location>
        <begin position="54"/>
        <end position="76"/>
    </location>
</feature>
<comment type="subcellular location">
    <subcellularLocation>
        <location evidence="1">Cell membrane</location>
        <topology evidence="1">Multi-pass membrane protein</topology>
    </subcellularLocation>
</comment>
<dbReference type="PANTHER" id="PTHR23513">
    <property type="entry name" value="INTEGRAL MEMBRANE EFFLUX PROTEIN-RELATED"/>
    <property type="match status" value="1"/>
</dbReference>
<feature type="transmembrane region" description="Helical" evidence="7">
    <location>
        <begin position="294"/>
        <end position="312"/>
    </location>
</feature>
<evidence type="ECO:0000256" key="6">
    <source>
        <dbReference type="SAM" id="MobiDB-lite"/>
    </source>
</evidence>
<dbReference type="EMBL" id="CP115450">
    <property type="protein sequence ID" value="WBP90947.1"/>
    <property type="molecule type" value="Genomic_DNA"/>
</dbReference>
<reference evidence="9" key="1">
    <citation type="submission" date="2022-12" db="EMBL/GenBank/DDBJ databases">
        <authorList>
            <person name="Mo P."/>
        </authorList>
    </citation>
    <scope>NUCLEOTIDE SEQUENCE [LARGE SCALE GENOMIC DNA]</scope>
    <source>
        <strain evidence="9">HUAS 3-15</strain>
    </source>
</reference>
<evidence type="ECO:0000313" key="9">
    <source>
        <dbReference type="Proteomes" id="UP001212821"/>
    </source>
</evidence>
<accession>A0ABY7QDX4</accession>
<evidence type="ECO:0000256" key="4">
    <source>
        <dbReference type="ARBA" id="ARBA00022989"/>
    </source>
</evidence>
<proteinExistence type="predicted"/>
<evidence type="ECO:0000256" key="5">
    <source>
        <dbReference type="ARBA" id="ARBA00023136"/>
    </source>
</evidence>
<evidence type="ECO:0000313" key="8">
    <source>
        <dbReference type="EMBL" id="WBP90947.1"/>
    </source>
</evidence>
<feature type="transmembrane region" description="Helical" evidence="7">
    <location>
        <begin position="20"/>
        <end position="42"/>
    </location>
</feature>
<feature type="transmembrane region" description="Helical" evidence="7">
    <location>
        <begin position="262"/>
        <end position="282"/>
    </location>
</feature>
<keyword evidence="9" id="KW-1185">Reference proteome</keyword>